<comment type="subcellular location">
    <subcellularLocation>
        <location evidence="10">Cell membrane</location>
    </subcellularLocation>
    <subcellularLocation>
        <location evidence="1">Membrane</location>
    </subcellularLocation>
</comment>
<evidence type="ECO:0000259" key="12">
    <source>
        <dbReference type="Pfam" id="PF00122"/>
    </source>
</evidence>
<dbReference type="SFLD" id="SFLDF00027">
    <property type="entry name" value="p-type_atpase"/>
    <property type="match status" value="1"/>
</dbReference>
<dbReference type="InterPro" id="IPR044492">
    <property type="entry name" value="P_typ_ATPase_HD_dom"/>
</dbReference>
<accession>A0A238L726</accession>
<protein>
    <recommendedName>
        <fullName evidence="8">P-type Zn(2+) transporter</fullName>
        <ecNumber evidence="8">7.2.2.12</ecNumber>
    </recommendedName>
</protein>
<feature type="transmembrane region" description="Helical" evidence="10">
    <location>
        <begin position="12"/>
        <end position="31"/>
    </location>
</feature>
<feature type="domain" description="P-type ATPase A" evidence="12">
    <location>
        <begin position="118"/>
        <end position="217"/>
    </location>
</feature>
<evidence type="ECO:0000313" key="14">
    <source>
        <dbReference type="Proteomes" id="UP000207598"/>
    </source>
</evidence>
<evidence type="ECO:0000256" key="11">
    <source>
        <dbReference type="SAM" id="MobiDB-lite"/>
    </source>
</evidence>
<keyword evidence="4 10" id="KW-0479">Metal-binding</keyword>
<evidence type="ECO:0000256" key="3">
    <source>
        <dbReference type="ARBA" id="ARBA00022692"/>
    </source>
</evidence>
<dbReference type="GO" id="GO:0016887">
    <property type="term" value="F:ATP hydrolysis activity"/>
    <property type="evidence" value="ECO:0007669"/>
    <property type="project" value="InterPro"/>
</dbReference>
<sequence>MEQTTSDRLKTAILLLAVAGLVTGLAAYVAGRGDLATPLWVAGVVPALTALVIEILRSIGRGEVGLDIVAALSMTAALIFGETLAAAVVAVMYSGGTFLESFAEGRARREMHDLLSRVPRTATRHLNGGLEEVPLDQIAPGDRLLIRQGDVVPVDGTVASDAAFLDTSALTGESLPVRLVPGGAAMSGSTNAGEAFDLTATRIARDSTYAGIVRLVEEAQRSKAPMSRLADQWSLGFLAVTVAIAFAAWWFTGDPIRAVAVLVVATPCPLILAVPVALVAGLSRAAHYGVLIKGAGPLETMARIRTLILDKTGTLTDGRPQIVSIDSHDGMSKDEILRLAAALDQASKHPVAQAIVAAAKARRLALPVPSEVAEIPGEGVIGQVEGRKVIVGGDAFVAARVGRAADDFPALDAGSVLVAVAVDGRMAGHLVMSDPLRDGTAAMLDGLRQQGITRILLATGDRADVAERVTEGLHLDGLRAGLTPDQKVLLVLAERKHGPVMMVGDGVNDAPALAAADVGVAMGARGAAASAEAADVVLLVDRVDRLRPGIEIARASRRIAVESVVAGIGLSVLGMIAAAYGYLTPVQGALLQEVIDVAVILNALRALRITPGATAASPPPAAVPGQARLSKDPTA</sequence>
<dbReference type="InterPro" id="IPR008250">
    <property type="entry name" value="ATPase_P-typ_transduc_dom_A_sf"/>
</dbReference>
<dbReference type="NCBIfam" id="TIGR01512">
    <property type="entry name" value="ATPase-IB2_Cd"/>
    <property type="match status" value="1"/>
</dbReference>
<dbReference type="AlphaFoldDB" id="A0A238L726"/>
<feature type="transmembrane region" description="Helical" evidence="10">
    <location>
        <begin position="233"/>
        <end position="252"/>
    </location>
</feature>
<comment type="catalytic activity">
    <reaction evidence="9">
        <text>Zn(2+)(in) + ATP + H2O = Zn(2+)(out) + ADP + phosphate + H(+)</text>
        <dbReference type="Rhea" id="RHEA:20621"/>
        <dbReference type="ChEBI" id="CHEBI:15377"/>
        <dbReference type="ChEBI" id="CHEBI:15378"/>
        <dbReference type="ChEBI" id="CHEBI:29105"/>
        <dbReference type="ChEBI" id="CHEBI:30616"/>
        <dbReference type="ChEBI" id="CHEBI:43474"/>
        <dbReference type="ChEBI" id="CHEBI:456216"/>
        <dbReference type="EC" id="7.2.2.12"/>
    </reaction>
</comment>
<keyword evidence="10" id="KW-1003">Cell membrane</keyword>
<evidence type="ECO:0000256" key="4">
    <source>
        <dbReference type="ARBA" id="ARBA00022723"/>
    </source>
</evidence>
<evidence type="ECO:0000256" key="2">
    <source>
        <dbReference type="ARBA" id="ARBA00006024"/>
    </source>
</evidence>
<dbReference type="OrthoDB" id="9807843at2"/>
<dbReference type="InterPro" id="IPR018303">
    <property type="entry name" value="ATPase_P-typ_P_site"/>
</dbReference>
<reference evidence="13 14" key="1">
    <citation type="submission" date="2017-05" db="EMBL/GenBank/DDBJ databases">
        <authorList>
            <person name="Song R."/>
            <person name="Chenine A.L."/>
            <person name="Ruprecht R.M."/>
        </authorList>
    </citation>
    <scope>NUCLEOTIDE SEQUENCE [LARGE SCALE GENOMIC DNA]</scope>
    <source>
        <strain evidence="13 14">CECT 8898</strain>
    </source>
</reference>
<dbReference type="Pfam" id="PF00122">
    <property type="entry name" value="E1-E2_ATPase"/>
    <property type="match status" value="1"/>
</dbReference>
<proteinExistence type="inferred from homology"/>
<keyword evidence="3 10" id="KW-0812">Transmembrane</keyword>
<evidence type="ECO:0000256" key="7">
    <source>
        <dbReference type="ARBA" id="ARBA00023136"/>
    </source>
</evidence>
<dbReference type="Gene3D" id="3.40.1110.10">
    <property type="entry name" value="Calcium-transporting ATPase, cytoplasmic domain N"/>
    <property type="match status" value="1"/>
</dbReference>
<evidence type="ECO:0000256" key="1">
    <source>
        <dbReference type="ARBA" id="ARBA00004370"/>
    </source>
</evidence>
<keyword evidence="7 10" id="KW-0472">Membrane</keyword>
<dbReference type="SUPFAM" id="SSF81653">
    <property type="entry name" value="Calcium ATPase, transduction domain A"/>
    <property type="match status" value="1"/>
</dbReference>
<gene>
    <name evidence="13" type="primary">silP</name>
    <name evidence="13" type="ORF">MAA8898_05007</name>
</gene>
<dbReference type="SUPFAM" id="SSF81665">
    <property type="entry name" value="Calcium ATPase, transmembrane domain M"/>
    <property type="match status" value="1"/>
</dbReference>
<keyword evidence="13" id="KW-0378">Hydrolase</keyword>
<dbReference type="NCBIfam" id="TIGR01525">
    <property type="entry name" value="ATPase-IB_hvy"/>
    <property type="match status" value="1"/>
</dbReference>
<keyword evidence="10" id="KW-0547">Nucleotide-binding</keyword>
<dbReference type="InterPro" id="IPR023214">
    <property type="entry name" value="HAD_sf"/>
</dbReference>
<dbReference type="SFLD" id="SFLDG00002">
    <property type="entry name" value="C1.7:_P-type_atpase_like"/>
    <property type="match status" value="1"/>
</dbReference>
<dbReference type="InterPro" id="IPR051014">
    <property type="entry name" value="Cation_Transport_ATPase_IB"/>
</dbReference>
<evidence type="ECO:0000256" key="9">
    <source>
        <dbReference type="ARBA" id="ARBA00047308"/>
    </source>
</evidence>
<dbReference type="InterPro" id="IPR027256">
    <property type="entry name" value="P-typ_ATPase_IB"/>
</dbReference>
<evidence type="ECO:0000256" key="6">
    <source>
        <dbReference type="ARBA" id="ARBA00022989"/>
    </source>
</evidence>
<dbReference type="InterPro" id="IPR001757">
    <property type="entry name" value="P_typ_ATPase"/>
</dbReference>
<dbReference type="Proteomes" id="UP000207598">
    <property type="component" value="Unassembled WGS sequence"/>
</dbReference>
<feature type="region of interest" description="Disordered" evidence="11">
    <location>
        <begin position="614"/>
        <end position="635"/>
    </location>
</feature>
<evidence type="ECO:0000256" key="5">
    <source>
        <dbReference type="ARBA" id="ARBA00022967"/>
    </source>
</evidence>
<dbReference type="SFLD" id="SFLDS00003">
    <property type="entry name" value="Haloacid_Dehalogenase"/>
    <property type="match status" value="1"/>
</dbReference>
<dbReference type="NCBIfam" id="TIGR01494">
    <property type="entry name" value="ATPase_P-type"/>
    <property type="match status" value="1"/>
</dbReference>
<dbReference type="SUPFAM" id="SSF56784">
    <property type="entry name" value="HAD-like"/>
    <property type="match status" value="1"/>
</dbReference>
<dbReference type="PROSITE" id="PS00154">
    <property type="entry name" value="ATPASE_E1_E2"/>
    <property type="match status" value="1"/>
</dbReference>
<dbReference type="InterPro" id="IPR023298">
    <property type="entry name" value="ATPase_P-typ_TM_dom_sf"/>
</dbReference>
<feature type="transmembrane region" description="Helical" evidence="10">
    <location>
        <begin position="37"/>
        <end position="57"/>
    </location>
</feature>
<dbReference type="RefSeq" id="WP_094023717.1">
    <property type="nucleotide sequence ID" value="NZ_FXYF01000029.1"/>
</dbReference>
<dbReference type="GO" id="GO:0005524">
    <property type="term" value="F:ATP binding"/>
    <property type="evidence" value="ECO:0007669"/>
    <property type="project" value="UniProtKB-UniRule"/>
</dbReference>
<dbReference type="PRINTS" id="PR00119">
    <property type="entry name" value="CATATPASE"/>
</dbReference>
<dbReference type="PANTHER" id="PTHR48085">
    <property type="entry name" value="CADMIUM/ZINC-TRANSPORTING ATPASE HMA2-RELATED"/>
    <property type="match status" value="1"/>
</dbReference>
<dbReference type="InterPro" id="IPR059000">
    <property type="entry name" value="ATPase_P-type_domA"/>
</dbReference>
<evidence type="ECO:0000313" key="13">
    <source>
        <dbReference type="EMBL" id="SMX50807.1"/>
    </source>
</evidence>
<evidence type="ECO:0000256" key="10">
    <source>
        <dbReference type="RuleBase" id="RU362081"/>
    </source>
</evidence>
<dbReference type="Pfam" id="PF00702">
    <property type="entry name" value="Hydrolase"/>
    <property type="match status" value="1"/>
</dbReference>
<comment type="similarity">
    <text evidence="2 10">Belongs to the cation transport ATPase (P-type) (TC 3.A.3) family. Type IB subfamily.</text>
</comment>
<dbReference type="GO" id="GO:0015086">
    <property type="term" value="F:cadmium ion transmembrane transporter activity"/>
    <property type="evidence" value="ECO:0007669"/>
    <property type="project" value="TreeGrafter"/>
</dbReference>
<dbReference type="PANTHER" id="PTHR48085:SF5">
    <property type="entry name" value="CADMIUM_ZINC-TRANSPORTING ATPASE HMA4-RELATED"/>
    <property type="match status" value="1"/>
</dbReference>
<dbReference type="InterPro" id="IPR023299">
    <property type="entry name" value="ATPase_P-typ_cyto_dom_N"/>
</dbReference>
<dbReference type="InterPro" id="IPR036412">
    <property type="entry name" value="HAD-like_sf"/>
</dbReference>
<name>A0A238L726_9RHOB</name>
<dbReference type="EC" id="7.2.2.12" evidence="8"/>
<dbReference type="EMBL" id="FXYF01000029">
    <property type="protein sequence ID" value="SMX50807.1"/>
    <property type="molecule type" value="Genomic_DNA"/>
</dbReference>
<feature type="transmembrane region" description="Helical" evidence="10">
    <location>
        <begin position="258"/>
        <end position="282"/>
    </location>
</feature>
<keyword evidence="6 10" id="KW-1133">Transmembrane helix</keyword>
<organism evidence="13 14">
    <name type="scientific">Maliponia aquimaris</name>
    <dbReference type="NCBI Taxonomy" id="1673631"/>
    <lineage>
        <taxon>Bacteria</taxon>
        <taxon>Pseudomonadati</taxon>
        <taxon>Pseudomonadota</taxon>
        <taxon>Alphaproteobacteria</taxon>
        <taxon>Rhodobacterales</taxon>
        <taxon>Paracoccaceae</taxon>
        <taxon>Maliponia</taxon>
    </lineage>
</organism>
<dbReference type="GO" id="GO:0005886">
    <property type="term" value="C:plasma membrane"/>
    <property type="evidence" value="ECO:0007669"/>
    <property type="project" value="UniProtKB-SubCell"/>
</dbReference>
<dbReference type="Gene3D" id="3.40.50.1000">
    <property type="entry name" value="HAD superfamily/HAD-like"/>
    <property type="match status" value="1"/>
</dbReference>
<evidence type="ECO:0000256" key="8">
    <source>
        <dbReference type="ARBA" id="ARBA00039097"/>
    </source>
</evidence>
<dbReference type="GO" id="GO:0046872">
    <property type="term" value="F:metal ion binding"/>
    <property type="evidence" value="ECO:0007669"/>
    <property type="project" value="UniProtKB-KW"/>
</dbReference>
<dbReference type="GO" id="GO:0016463">
    <property type="term" value="F:P-type zinc transporter activity"/>
    <property type="evidence" value="ECO:0007669"/>
    <property type="project" value="UniProtKB-EC"/>
</dbReference>
<keyword evidence="5" id="KW-1278">Translocase</keyword>
<dbReference type="Gene3D" id="2.70.150.10">
    <property type="entry name" value="Calcium-transporting ATPase, cytoplasmic transduction domain A"/>
    <property type="match status" value="1"/>
</dbReference>
<keyword evidence="14" id="KW-1185">Reference proteome</keyword>
<feature type="transmembrane region" description="Helical" evidence="10">
    <location>
        <begin position="64"/>
        <end position="80"/>
    </location>
</feature>
<keyword evidence="10" id="KW-0067">ATP-binding</keyword>